<dbReference type="Gene3D" id="1.10.10.10">
    <property type="entry name" value="Winged helix-like DNA-binding domain superfamily/Winged helix DNA-binding domain"/>
    <property type="match status" value="1"/>
</dbReference>
<evidence type="ECO:0000313" key="3">
    <source>
        <dbReference type="Proteomes" id="UP000319818"/>
    </source>
</evidence>
<proteinExistence type="predicted"/>
<reference evidence="2 3" key="1">
    <citation type="submission" date="2019-06" db="EMBL/GenBank/DDBJ databases">
        <title>Sequencing the genomes of 1000 actinobacteria strains.</title>
        <authorList>
            <person name="Klenk H.-P."/>
        </authorList>
    </citation>
    <scope>NUCLEOTIDE SEQUENCE [LARGE SCALE GENOMIC DNA]</scope>
    <source>
        <strain evidence="2 3">DSM 45511</strain>
    </source>
</reference>
<dbReference type="SUPFAM" id="SSF46785">
    <property type="entry name" value="Winged helix' DNA-binding domain"/>
    <property type="match status" value="1"/>
</dbReference>
<evidence type="ECO:0000259" key="1">
    <source>
        <dbReference type="SMART" id="SM00418"/>
    </source>
</evidence>
<dbReference type="Proteomes" id="UP000319818">
    <property type="component" value="Unassembled WGS sequence"/>
</dbReference>
<sequence>MWDRQAVDLLDLLVHPVRLRIVFAMSGGQTRTTSDLCTQLPDVPKTSVYRHVGVLADAGVLEVADEQRVHGAVERHYRLRGERAAIGADVAAAMSLDDHRRAFAAGMAAVLAEFNAYLDRPGADPVADQVGYRQGVLWLGPDERAKLIDGLRSLLREVVDNQPTPERSSHLVTAIFFPATPP</sequence>
<dbReference type="Gene3D" id="6.10.140.2180">
    <property type="match status" value="1"/>
</dbReference>
<evidence type="ECO:0000313" key="2">
    <source>
        <dbReference type="EMBL" id="TQM42828.1"/>
    </source>
</evidence>
<dbReference type="EMBL" id="VFPH01000001">
    <property type="protein sequence ID" value="TQM42828.1"/>
    <property type="molecule type" value="Genomic_DNA"/>
</dbReference>
<dbReference type="InterPro" id="IPR001845">
    <property type="entry name" value="HTH_ArsR_DNA-bd_dom"/>
</dbReference>
<dbReference type="GO" id="GO:0003700">
    <property type="term" value="F:DNA-binding transcription factor activity"/>
    <property type="evidence" value="ECO:0007669"/>
    <property type="project" value="InterPro"/>
</dbReference>
<dbReference type="InterPro" id="IPR036390">
    <property type="entry name" value="WH_DNA-bd_sf"/>
</dbReference>
<gene>
    <name evidence="2" type="ORF">FB388_0164</name>
</gene>
<dbReference type="Pfam" id="PF12840">
    <property type="entry name" value="HTH_20"/>
    <property type="match status" value="1"/>
</dbReference>
<dbReference type="CDD" id="cd00090">
    <property type="entry name" value="HTH_ARSR"/>
    <property type="match status" value="1"/>
</dbReference>
<organism evidence="2 3">
    <name type="scientific">Pseudonocardia cypriaca</name>
    <dbReference type="NCBI Taxonomy" id="882449"/>
    <lineage>
        <taxon>Bacteria</taxon>
        <taxon>Bacillati</taxon>
        <taxon>Actinomycetota</taxon>
        <taxon>Actinomycetes</taxon>
        <taxon>Pseudonocardiales</taxon>
        <taxon>Pseudonocardiaceae</taxon>
        <taxon>Pseudonocardia</taxon>
    </lineage>
</organism>
<protein>
    <submittedName>
        <fullName evidence="2">Helix-turn-helix protein</fullName>
    </submittedName>
</protein>
<dbReference type="InterPro" id="IPR011991">
    <property type="entry name" value="ArsR-like_HTH"/>
</dbReference>
<dbReference type="SMART" id="SM00418">
    <property type="entry name" value="HTH_ARSR"/>
    <property type="match status" value="1"/>
</dbReference>
<comment type="caution">
    <text evidence="2">The sequence shown here is derived from an EMBL/GenBank/DDBJ whole genome shotgun (WGS) entry which is preliminary data.</text>
</comment>
<keyword evidence="3" id="KW-1185">Reference proteome</keyword>
<name>A0A543G9R6_9PSEU</name>
<accession>A0A543G9R6</accession>
<dbReference type="InterPro" id="IPR036388">
    <property type="entry name" value="WH-like_DNA-bd_sf"/>
</dbReference>
<dbReference type="AlphaFoldDB" id="A0A543G9R6"/>
<feature type="domain" description="HTH arsR-type" evidence="1">
    <location>
        <begin position="8"/>
        <end position="92"/>
    </location>
</feature>